<keyword evidence="2" id="KW-0677">Repeat</keyword>
<evidence type="ECO:0000313" key="5">
    <source>
        <dbReference type="Proteomes" id="UP001529510"/>
    </source>
</evidence>
<evidence type="ECO:0000313" key="4">
    <source>
        <dbReference type="EMBL" id="KAL0151873.1"/>
    </source>
</evidence>
<dbReference type="InterPro" id="IPR001064">
    <property type="entry name" value="Beta/gamma_crystallin"/>
</dbReference>
<dbReference type="PROSITE" id="PS50915">
    <property type="entry name" value="CRYSTALLIN_BETA_GAMMA"/>
    <property type="match status" value="3"/>
</dbReference>
<name>A0ABD0MRT7_CIRMR</name>
<dbReference type="SMART" id="SM00247">
    <property type="entry name" value="XTALbg"/>
    <property type="match status" value="4"/>
</dbReference>
<dbReference type="PRINTS" id="PR01367">
    <property type="entry name" value="BGCRYSTALLIN"/>
</dbReference>
<evidence type="ECO:0000256" key="1">
    <source>
        <dbReference type="ARBA" id="ARBA00009646"/>
    </source>
</evidence>
<evidence type="ECO:0000259" key="3">
    <source>
        <dbReference type="PROSITE" id="PS50915"/>
    </source>
</evidence>
<organism evidence="4 5">
    <name type="scientific">Cirrhinus mrigala</name>
    <name type="common">Mrigala</name>
    <dbReference type="NCBI Taxonomy" id="683832"/>
    <lineage>
        <taxon>Eukaryota</taxon>
        <taxon>Metazoa</taxon>
        <taxon>Chordata</taxon>
        <taxon>Craniata</taxon>
        <taxon>Vertebrata</taxon>
        <taxon>Euteleostomi</taxon>
        <taxon>Actinopterygii</taxon>
        <taxon>Neopterygii</taxon>
        <taxon>Teleostei</taxon>
        <taxon>Ostariophysi</taxon>
        <taxon>Cypriniformes</taxon>
        <taxon>Cyprinidae</taxon>
        <taxon>Labeoninae</taxon>
        <taxon>Labeonini</taxon>
        <taxon>Cirrhinus</taxon>
    </lineage>
</organism>
<dbReference type="SUPFAM" id="SSF49695">
    <property type="entry name" value="gamma-Crystallin-like"/>
    <property type="match status" value="2"/>
</dbReference>
<dbReference type="Gene3D" id="2.60.20.10">
    <property type="entry name" value="Crystallins"/>
    <property type="match status" value="4"/>
</dbReference>
<dbReference type="Pfam" id="PF00030">
    <property type="entry name" value="Crystall"/>
    <property type="match status" value="4"/>
</dbReference>
<feature type="non-terminal residue" evidence="4">
    <location>
        <position position="1"/>
    </location>
</feature>
<proteinExistence type="inferred from homology"/>
<comment type="caution">
    <text evidence="4">The sequence shown here is derived from an EMBL/GenBank/DDBJ whole genome shotgun (WGS) entry which is preliminary data.</text>
</comment>
<feature type="domain" description="Beta/gamma crystallin 'Greek key'" evidence="3">
    <location>
        <begin position="77"/>
        <end position="113"/>
    </location>
</feature>
<dbReference type="EMBL" id="JAMKFB020000221">
    <property type="protein sequence ID" value="KAL0151873.1"/>
    <property type="molecule type" value="Genomic_DNA"/>
</dbReference>
<dbReference type="Gene3D" id="3.30.70.2760">
    <property type="match status" value="1"/>
</dbReference>
<comment type="similarity">
    <text evidence="1">Belongs to the beta/gamma-crystallin family.</text>
</comment>
<accession>A0ABD0MRT7</accession>
<sequence length="363" mass="41628">VSSLLPEEFTEYVVRVYYTKNSDEEEKDAKMCFDWWCRGMCEIELEFKGTKRVITGDCPSLDDCGITEIRSCKVIRGVWKLYNDPDYSGEHYLLKEGKNRKRKAAAQSLECVPFKILLYEKVDYEGPVFETTVDCRSLHGCGINEVRSCKVLSGVWEVYADSDYTEPSYQLQEGKYPNPEAWSNGKSTAPALSVERVTAYRIQLYEKENFEGPVCVTTVECSSVEKQFNIKAIHSCKVISGVWKLYNDPDYSGEHYLLKEGEYRSLGAPAQSLECVLFKILLYEKVNFEGPVFETTVDYRSLHGCWINEVRSCKVLSGVWDLYEGSDYTKPRWKLPVGEYRNPEAWSASDRTAPAHSVKRVTE</sequence>
<dbReference type="PANTHER" id="PTHR11818">
    <property type="entry name" value="BETA/GAMMA CRYSTALLIN"/>
    <property type="match status" value="1"/>
</dbReference>
<feature type="domain" description="Beta/gamma crystallin 'Greek key'" evidence="3">
    <location>
        <begin position="278"/>
        <end position="317"/>
    </location>
</feature>
<dbReference type="PANTHER" id="PTHR11818:SF42">
    <property type="entry name" value="VOLTAGE-GATED HYDROGEN CHANNEL 1"/>
    <property type="match status" value="1"/>
</dbReference>
<dbReference type="InterPro" id="IPR011024">
    <property type="entry name" value="G_crystallin-like"/>
</dbReference>
<dbReference type="AlphaFoldDB" id="A0ABD0MRT7"/>
<protein>
    <recommendedName>
        <fullName evidence="3">Beta/gamma crystallin 'Greek key' domain-containing protein</fullName>
    </recommendedName>
</protein>
<dbReference type="InterPro" id="IPR050252">
    <property type="entry name" value="Beta/Gamma-Crystallin"/>
</dbReference>
<keyword evidence="5" id="KW-1185">Reference proteome</keyword>
<gene>
    <name evidence="4" type="ORF">M9458_052874</name>
</gene>
<dbReference type="Proteomes" id="UP001529510">
    <property type="component" value="Unassembled WGS sequence"/>
</dbReference>
<evidence type="ECO:0000256" key="2">
    <source>
        <dbReference type="ARBA" id="ARBA00022737"/>
    </source>
</evidence>
<feature type="domain" description="Beta/gamma crystallin 'Greek key'" evidence="3">
    <location>
        <begin position="241"/>
        <end position="277"/>
    </location>
</feature>
<reference evidence="4 5" key="1">
    <citation type="submission" date="2024-05" db="EMBL/GenBank/DDBJ databases">
        <title>Genome sequencing and assembly of Indian major carp, Cirrhinus mrigala (Hamilton, 1822).</title>
        <authorList>
            <person name="Mohindra V."/>
            <person name="Chowdhury L.M."/>
            <person name="Lal K."/>
            <person name="Jena J.K."/>
        </authorList>
    </citation>
    <scope>NUCLEOTIDE SEQUENCE [LARGE SCALE GENOMIC DNA]</scope>
    <source>
        <strain evidence="4">CM1030</strain>
        <tissue evidence="4">Blood</tissue>
    </source>
</reference>